<reference evidence="1" key="1">
    <citation type="submission" date="2018-05" db="EMBL/GenBank/DDBJ databases">
        <authorList>
            <person name="Lanie J.A."/>
            <person name="Ng W.-L."/>
            <person name="Kazmierczak K.M."/>
            <person name="Andrzejewski T.M."/>
            <person name="Davidsen T.M."/>
            <person name="Wayne K.J."/>
            <person name="Tettelin H."/>
            <person name="Glass J.I."/>
            <person name="Rusch D."/>
            <person name="Podicherti R."/>
            <person name="Tsui H.-C.T."/>
            <person name="Winkler M.E."/>
        </authorList>
    </citation>
    <scope>NUCLEOTIDE SEQUENCE</scope>
</reference>
<dbReference type="AlphaFoldDB" id="A0A382CVU5"/>
<protein>
    <submittedName>
        <fullName evidence="1">Uncharacterized protein</fullName>
    </submittedName>
</protein>
<proteinExistence type="predicted"/>
<name>A0A382CVU5_9ZZZZ</name>
<organism evidence="1">
    <name type="scientific">marine metagenome</name>
    <dbReference type="NCBI Taxonomy" id="408172"/>
    <lineage>
        <taxon>unclassified sequences</taxon>
        <taxon>metagenomes</taxon>
        <taxon>ecological metagenomes</taxon>
    </lineage>
</organism>
<dbReference type="EMBL" id="UINC01036401">
    <property type="protein sequence ID" value="SVB30306.1"/>
    <property type="molecule type" value="Genomic_DNA"/>
</dbReference>
<gene>
    <name evidence="1" type="ORF">METZ01_LOCUS183160</name>
</gene>
<feature type="non-terminal residue" evidence="1">
    <location>
        <position position="627"/>
    </location>
</feature>
<feature type="non-terminal residue" evidence="1">
    <location>
        <position position="1"/>
    </location>
</feature>
<sequence>GGNEIKDMYMGLWADPDLGNAGDDFVGCDTTLSLGYCYNDGADNSYGSAAPALGYDFFQAAVPGSATDTTFAFGKSIPGMQKLEMSSFTKYINGDPVFTDPNDSEEAYNYMSGKMKNGLPFVNSATGLDSKFVHACDPNGNVDGNDDCWVDSDDHASGDRRFLMNVGPFDFSDGDSLEVVFGIMHAQGADPLNSITLLKQVDGLAQLAYDIQFALPATPGAPLVEYTTQCVDSTATCEINLSWDSAQESYTAADELDRKPTSTETSTTTQVVQTTATITETHIYAQWNTSTNKLDTITYVADAIYTNPVIYGGISYDTTYTTAWVDETTTTTSTSDEATSFAFEGYNVWQYDNATGSGSKKLVATFDKVNGITAIEDNIFDSNFGANVNVVVQNGTDSGIKRSISIKKDWLNNGVALIPERAYYFSVTAYGYNEYGIPKTLEGSAPIEKIRPQADVTTTPVYTGDSEFSDDELIHSTGKSDGSIAVVVIDPYSVTGHDYKVTFSDATWYTTGRPYSTGTLSGWTVTQNADTVATCYQNSGSCSISGNSEETACEADAVCSVSTLTSQADCVAAGTCSIAANTTEGTCIAAGTCSDATYTTEGTCIVEGSCTNTSATSSESDCTTGCG</sequence>
<evidence type="ECO:0000313" key="1">
    <source>
        <dbReference type="EMBL" id="SVB30306.1"/>
    </source>
</evidence>
<accession>A0A382CVU5</accession>